<dbReference type="Proteomes" id="UP000178650">
    <property type="component" value="Unassembled WGS sequence"/>
</dbReference>
<evidence type="ECO:0000256" key="7">
    <source>
        <dbReference type="ARBA" id="ARBA00023010"/>
    </source>
</evidence>
<evidence type="ECO:0000313" key="10">
    <source>
        <dbReference type="EMBL" id="OGZ78533.1"/>
    </source>
</evidence>
<evidence type="ECO:0000256" key="2">
    <source>
        <dbReference type="ARBA" id="ARBA00008445"/>
    </source>
</evidence>
<keyword evidence="3 9" id="KW-0813">Transport</keyword>
<evidence type="ECO:0000256" key="3">
    <source>
        <dbReference type="ARBA" id="ARBA00022448"/>
    </source>
</evidence>
<keyword evidence="6 9" id="KW-1133">Transmembrane helix</keyword>
<keyword evidence="9" id="KW-1003">Cell membrane</keyword>
<feature type="transmembrane region" description="Helical" evidence="9">
    <location>
        <begin position="52"/>
        <end position="73"/>
    </location>
</feature>
<evidence type="ECO:0000256" key="1">
    <source>
        <dbReference type="ARBA" id="ARBA00004141"/>
    </source>
</evidence>
<comment type="caution">
    <text evidence="10">The sequence shown here is derived from an EMBL/GenBank/DDBJ whole genome shotgun (WGS) entry which is preliminary data.</text>
</comment>
<name>A0A1G2IUX9_9BACT</name>
<evidence type="ECO:0000256" key="8">
    <source>
        <dbReference type="ARBA" id="ARBA00023136"/>
    </source>
</evidence>
<comment type="function">
    <text evidence="9">Involved in protein export. Participates in an early event of protein translocation.</text>
</comment>
<keyword evidence="4 9" id="KW-0812">Transmembrane</keyword>
<dbReference type="GO" id="GO:0005886">
    <property type="term" value="C:plasma membrane"/>
    <property type="evidence" value="ECO:0007669"/>
    <property type="project" value="UniProtKB-SubCell"/>
</dbReference>
<dbReference type="STRING" id="1802223.A2358_03450"/>
<dbReference type="NCBIfam" id="TIGR00810">
    <property type="entry name" value="secG"/>
    <property type="match status" value="1"/>
</dbReference>
<evidence type="ECO:0000256" key="5">
    <source>
        <dbReference type="ARBA" id="ARBA00022927"/>
    </source>
</evidence>
<dbReference type="AlphaFoldDB" id="A0A1G2IUX9"/>
<keyword evidence="5 9" id="KW-0653">Protein transport</keyword>
<evidence type="ECO:0000256" key="6">
    <source>
        <dbReference type="ARBA" id="ARBA00022989"/>
    </source>
</evidence>
<keyword evidence="8 9" id="KW-0472">Membrane</keyword>
<evidence type="ECO:0000256" key="4">
    <source>
        <dbReference type="ARBA" id="ARBA00022692"/>
    </source>
</evidence>
<reference evidence="10 11" key="1">
    <citation type="journal article" date="2016" name="Nat. Commun.">
        <title>Thousands of microbial genomes shed light on interconnected biogeochemical processes in an aquifer system.</title>
        <authorList>
            <person name="Anantharaman K."/>
            <person name="Brown C.T."/>
            <person name="Hug L.A."/>
            <person name="Sharon I."/>
            <person name="Castelle C.J."/>
            <person name="Probst A.J."/>
            <person name="Thomas B.C."/>
            <person name="Singh A."/>
            <person name="Wilkins M.J."/>
            <person name="Karaoz U."/>
            <person name="Brodie E.L."/>
            <person name="Williams K.H."/>
            <person name="Hubbard S.S."/>
            <person name="Banfield J.F."/>
        </authorList>
    </citation>
    <scope>NUCLEOTIDE SEQUENCE [LARGE SCALE GENOMIC DNA]</scope>
</reference>
<dbReference type="GO" id="GO:0009306">
    <property type="term" value="P:protein secretion"/>
    <property type="evidence" value="ECO:0007669"/>
    <property type="project" value="UniProtKB-UniRule"/>
</dbReference>
<dbReference type="InterPro" id="IPR004692">
    <property type="entry name" value="SecG"/>
</dbReference>
<feature type="transmembrane region" description="Helical" evidence="9">
    <location>
        <begin position="6"/>
        <end position="24"/>
    </location>
</feature>
<dbReference type="EMBL" id="MHPJ01000018">
    <property type="protein sequence ID" value="OGZ78533.1"/>
    <property type="molecule type" value="Genomic_DNA"/>
</dbReference>
<evidence type="ECO:0000313" key="11">
    <source>
        <dbReference type="Proteomes" id="UP000178650"/>
    </source>
</evidence>
<keyword evidence="7 9" id="KW-0811">Translocation</keyword>
<accession>A0A1G2IUX9</accession>
<comment type="similarity">
    <text evidence="2 9">Belongs to the SecG family.</text>
</comment>
<gene>
    <name evidence="10" type="ORF">A2358_03450</name>
</gene>
<proteinExistence type="inferred from homology"/>
<protein>
    <recommendedName>
        <fullName evidence="9">Protein-export membrane protein SecG</fullName>
    </recommendedName>
</protein>
<dbReference type="GO" id="GO:0015450">
    <property type="term" value="F:protein-transporting ATPase activity"/>
    <property type="evidence" value="ECO:0007669"/>
    <property type="project" value="UniProtKB-UniRule"/>
</dbReference>
<sequence>MSMNQILFYTQIAVSVILIALITIQQRGTALGAGFGGGGEVYSTKRGAQKKIYYATIALATIFLVLGVLNVLIP</sequence>
<organism evidence="10 11">
    <name type="scientific">Candidatus Staskawiczbacteria bacterium RIFOXYB1_FULL_37_44</name>
    <dbReference type="NCBI Taxonomy" id="1802223"/>
    <lineage>
        <taxon>Bacteria</taxon>
        <taxon>Candidatus Staskawicziibacteriota</taxon>
    </lineage>
</organism>
<dbReference type="Pfam" id="PF03840">
    <property type="entry name" value="SecG"/>
    <property type="match status" value="1"/>
</dbReference>
<evidence type="ECO:0000256" key="9">
    <source>
        <dbReference type="RuleBase" id="RU365087"/>
    </source>
</evidence>
<comment type="subcellular location">
    <subcellularLocation>
        <location evidence="9">Cell membrane</location>
        <topology evidence="9">Multi-pass membrane protein</topology>
    </subcellularLocation>
    <subcellularLocation>
        <location evidence="1">Membrane</location>
        <topology evidence="1">Multi-pass membrane protein</topology>
    </subcellularLocation>
</comment>